<keyword evidence="1" id="KW-0472">Membrane</keyword>
<keyword evidence="1" id="KW-0812">Transmembrane</keyword>
<accession>A0A2K8SVY3</accession>
<organism evidence="2 3">
    <name type="scientific">Nostoc flagelliforme CCNUN1</name>
    <dbReference type="NCBI Taxonomy" id="2038116"/>
    <lineage>
        <taxon>Bacteria</taxon>
        <taxon>Bacillati</taxon>
        <taxon>Cyanobacteriota</taxon>
        <taxon>Cyanophyceae</taxon>
        <taxon>Nostocales</taxon>
        <taxon>Nostocaceae</taxon>
        <taxon>Nostoc</taxon>
    </lineage>
</organism>
<dbReference type="EMBL" id="CP024785">
    <property type="protein sequence ID" value="AUB39619.1"/>
    <property type="molecule type" value="Genomic_DNA"/>
</dbReference>
<protein>
    <submittedName>
        <fullName evidence="2">Uncharacterized protein</fullName>
    </submittedName>
</protein>
<feature type="transmembrane region" description="Helical" evidence="1">
    <location>
        <begin position="6"/>
        <end position="24"/>
    </location>
</feature>
<dbReference type="AlphaFoldDB" id="A0A2K8SVY3"/>
<keyword evidence="3" id="KW-1185">Reference proteome</keyword>
<keyword evidence="1" id="KW-1133">Transmembrane helix</keyword>
<dbReference type="KEGG" id="nfl:COO91_05617"/>
<sequence>MRGVSFVFSFIVIWYLVNFHLLKLGSSEVGFFRKIKYVQSFAIA</sequence>
<name>A0A2K8SVY3_9NOSO</name>
<dbReference type="Proteomes" id="UP000232003">
    <property type="component" value="Chromosome"/>
</dbReference>
<proteinExistence type="predicted"/>
<evidence type="ECO:0000256" key="1">
    <source>
        <dbReference type="SAM" id="Phobius"/>
    </source>
</evidence>
<evidence type="ECO:0000313" key="3">
    <source>
        <dbReference type="Proteomes" id="UP000232003"/>
    </source>
</evidence>
<gene>
    <name evidence="2" type="ORF">COO91_05617</name>
</gene>
<reference evidence="2 3" key="1">
    <citation type="submission" date="2017-11" db="EMBL/GenBank/DDBJ databases">
        <title>Complete genome of a free-living desiccation-tolerant cyanobacterium and its photosynthetic adaptation to extreme terrestrial habitat.</title>
        <authorList>
            <person name="Shang J."/>
        </authorList>
    </citation>
    <scope>NUCLEOTIDE SEQUENCE [LARGE SCALE GENOMIC DNA]</scope>
    <source>
        <strain evidence="2 3">CCNUN1</strain>
    </source>
</reference>
<evidence type="ECO:0000313" key="2">
    <source>
        <dbReference type="EMBL" id="AUB39619.1"/>
    </source>
</evidence>